<dbReference type="PANTHER" id="PTHR43562">
    <property type="entry name" value="NAPA-TYPE SODIUM/HYDROGEN ANTIPORTER"/>
    <property type="match status" value="1"/>
</dbReference>
<evidence type="ECO:0000256" key="5">
    <source>
        <dbReference type="ARBA" id="ARBA00022989"/>
    </source>
</evidence>
<dbReference type="InterPro" id="IPR038770">
    <property type="entry name" value="Na+/solute_symporter_sf"/>
</dbReference>
<keyword evidence="9" id="KW-0739">Sodium transport</keyword>
<feature type="domain" description="Cation/H+ exchanger transmembrane" evidence="11">
    <location>
        <begin position="87"/>
        <end position="457"/>
    </location>
</feature>
<proteinExistence type="predicted"/>
<evidence type="ECO:0000256" key="10">
    <source>
        <dbReference type="SAM" id="Phobius"/>
    </source>
</evidence>
<dbReference type="GO" id="GO:1902600">
    <property type="term" value="P:proton transmembrane transport"/>
    <property type="evidence" value="ECO:0007669"/>
    <property type="project" value="InterPro"/>
</dbReference>
<feature type="transmembrane region" description="Helical" evidence="10">
    <location>
        <begin position="352"/>
        <end position="369"/>
    </location>
</feature>
<comment type="subcellular location">
    <subcellularLocation>
        <location evidence="1">Membrane</location>
        <topology evidence="1">Multi-pass membrane protein</topology>
    </subcellularLocation>
</comment>
<name>A0A941VZN5_9BACT</name>
<keyword evidence="7" id="KW-0406">Ion transport</keyword>
<organism evidence="12 13">
    <name type="scientific">Candidatus Scalindua arabica</name>
    <dbReference type="NCBI Taxonomy" id="1127984"/>
    <lineage>
        <taxon>Bacteria</taxon>
        <taxon>Pseudomonadati</taxon>
        <taxon>Planctomycetota</taxon>
        <taxon>Candidatus Brocadiia</taxon>
        <taxon>Candidatus Brocadiales</taxon>
        <taxon>Candidatus Scalinduaceae</taxon>
        <taxon>Candidatus Scalindua</taxon>
    </lineage>
</organism>
<evidence type="ECO:0000259" key="11">
    <source>
        <dbReference type="Pfam" id="PF00999"/>
    </source>
</evidence>
<gene>
    <name evidence="12" type="ORF">MAG551_00199</name>
</gene>
<feature type="transmembrane region" description="Helical" evidence="10">
    <location>
        <begin position="381"/>
        <end position="402"/>
    </location>
</feature>
<accession>A0A941VZN5</accession>
<feature type="transmembrane region" description="Helical" evidence="10">
    <location>
        <begin position="162"/>
        <end position="187"/>
    </location>
</feature>
<feature type="transmembrane region" description="Helical" evidence="10">
    <location>
        <begin position="227"/>
        <end position="251"/>
    </location>
</feature>
<feature type="transmembrane region" description="Helical" evidence="10">
    <location>
        <begin position="101"/>
        <end position="120"/>
    </location>
</feature>
<evidence type="ECO:0000256" key="3">
    <source>
        <dbReference type="ARBA" id="ARBA00022449"/>
    </source>
</evidence>
<dbReference type="InterPro" id="IPR006153">
    <property type="entry name" value="Cation/H_exchanger_TM"/>
</dbReference>
<evidence type="ECO:0000256" key="4">
    <source>
        <dbReference type="ARBA" id="ARBA00022692"/>
    </source>
</evidence>
<dbReference type="Proteomes" id="UP000722750">
    <property type="component" value="Unassembled WGS sequence"/>
</dbReference>
<comment type="caution">
    <text evidence="12">The sequence shown here is derived from an EMBL/GenBank/DDBJ whole genome shotgun (WGS) entry which is preliminary data.</text>
</comment>
<evidence type="ECO:0000256" key="2">
    <source>
        <dbReference type="ARBA" id="ARBA00022448"/>
    </source>
</evidence>
<keyword evidence="2" id="KW-0813">Transport</keyword>
<keyword evidence="5 10" id="KW-1133">Transmembrane helix</keyword>
<evidence type="ECO:0000256" key="1">
    <source>
        <dbReference type="ARBA" id="ARBA00004141"/>
    </source>
</evidence>
<dbReference type="GO" id="GO:0006814">
    <property type="term" value="P:sodium ion transport"/>
    <property type="evidence" value="ECO:0007669"/>
    <property type="project" value="UniProtKB-KW"/>
</dbReference>
<evidence type="ECO:0000256" key="7">
    <source>
        <dbReference type="ARBA" id="ARBA00023065"/>
    </source>
</evidence>
<reference evidence="12" key="1">
    <citation type="journal article" date="2021" name="ISME J.">
        <title>Fine-scale metabolic discontinuity in a stratified prokaryote microbiome of a Red Sea deep halocline.</title>
        <authorList>
            <person name="Michoud G."/>
            <person name="Ngugi D.K."/>
            <person name="Barozzi A."/>
            <person name="Merlino G."/>
            <person name="Calleja M.L."/>
            <person name="Delgado-Huertas A."/>
            <person name="Moran X.A.G."/>
            <person name="Daffonchio D."/>
        </authorList>
    </citation>
    <scope>NUCLEOTIDE SEQUENCE</scope>
    <source>
        <strain evidence="12">SuakinDeep_MAG55_1</strain>
    </source>
</reference>
<evidence type="ECO:0000256" key="6">
    <source>
        <dbReference type="ARBA" id="ARBA00023053"/>
    </source>
</evidence>
<evidence type="ECO:0000256" key="8">
    <source>
        <dbReference type="ARBA" id="ARBA00023136"/>
    </source>
</evidence>
<dbReference type="Pfam" id="PF00999">
    <property type="entry name" value="Na_H_Exchanger"/>
    <property type="match status" value="1"/>
</dbReference>
<dbReference type="GO" id="GO:0015297">
    <property type="term" value="F:antiporter activity"/>
    <property type="evidence" value="ECO:0007669"/>
    <property type="project" value="UniProtKB-KW"/>
</dbReference>
<protein>
    <submittedName>
        <fullName evidence="12">Na(+)/H(+)-K(+) antiporter GerN</fullName>
    </submittedName>
</protein>
<dbReference type="EMBL" id="JAANXD010000012">
    <property type="protein sequence ID" value="MBS1257163.1"/>
    <property type="molecule type" value="Genomic_DNA"/>
</dbReference>
<feature type="transmembrane region" description="Helical" evidence="10">
    <location>
        <begin position="434"/>
        <end position="454"/>
    </location>
</feature>
<keyword evidence="8 10" id="KW-0472">Membrane</keyword>
<keyword evidence="4 10" id="KW-0812">Transmembrane</keyword>
<sequence>MTKVLSKYTFIILLSVLLVFCTHHIYSSPEEESDDLASTIRELIFQQDSSTTEPQKHSIEKTDKVIHGHEDPIAPILLGIVIILAAAKIGGGIFEKIGQPAVLGELVLGIIVGNLAYFTGWEFFAPLRNHTFVDLLARFGVIILLFEIGLETNIRDMVKVGLSSLLVALSGVITPFMLGYFTSLYFFPDAGFNVHLFVGATLCATSVGIKARVFKDLGKLQTTESSIVMGAAVLDDIIVLFILAIVTDIVVTGSVDPFPIVKTSIFSILFLVGAIFMGLKLAPLLGYYTTRAKVEGWKLTMAIVFCLLLSYIANLIGLATIVGAFAAGLILREVRLKDLKGGEHGMQEILRPASFVFVPVYFLLIGMQIKLELFYDKHVLIVSLAITLAAIIGKQVCGLCALEKGINRIAIGVAMIPRGEVTLVYAGIGKSIGVISDTIFTALIIMVIITTLITPPALRLSMFRTPSTPKD</sequence>
<feature type="transmembrane region" description="Helical" evidence="10">
    <location>
        <begin position="263"/>
        <end position="282"/>
    </location>
</feature>
<dbReference type="PANTHER" id="PTHR43562:SF3">
    <property type="entry name" value="SODIUM ION_PROTON EXCHANGER (EUROFUNG)"/>
    <property type="match status" value="1"/>
</dbReference>
<feature type="transmembrane region" description="Helical" evidence="10">
    <location>
        <begin position="302"/>
        <end position="331"/>
    </location>
</feature>
<keyword evidence="3" id="KW-0050">Antiport</keyword>
<feature type="transmembrane region" description="Helical" evidence="10">
    <location>
        <begin position="132"/>
        <end position="150"/>
    </location>
</feature>
<evidence type="ECO:0000256" key="9">
    <source>
        <dbReference type="ARBA" id="ARBA00023201"/>
    </source>
</evidence>
<dbReference type="Gene3D" id="1.20.1530.20">
    <property type="match status" value="1"/>
</dbReference>
<feature type="transmembrane region" description="Helical" evidence="10">
    <location>
        <begin position="73"/>
        <end position="94"/>
    </location>
</feature>
<dbReference type="AlphaFoldDB" id="A0A941VZN5"/>
<keyword evidence="6" id="KW-0915">Sodium</keyword>
<dbReference type="GO" id="GO:0016020">
    <property type="term" value="C:membrane"/>
    <property type="evidence" value="ECO:0007669"/>
    <property type="project" value="UniProtKB-SubCell"/>
</dbReference>
<evidence type="ECO:0000313" key="13">
    <source>
        <dbReference type="Proteomes" id="UP000722750"/>
    </source>
</evidence>
<evidence type="ECO:0000313" key="12">
    <source>
        <dbReference type="EMBL" id="MBS1257163.1"/>
    </source>
</evidence>